<proteinExistence type="predicted"/>
<dbReference type="InterPro" id="IPR007652">
    <property type="entry name" value="A1-4-GlycosylTfrase_dom"/>
</dbReference>
<dbReference type="Pfam" id="PF04488">
    <property type="entry name" value="Gly_transf_sug"/>
    <property type="match status" value="1"/>
</dbReference>
<gene>
    <name evidence="2" type="ORF">COLO4_14559</name>
</gene>
<sequence>MSPQKKFSVRSMLGPFRKMSKKSFTYRLISRMAKSPVLSTLTFGAILFFIYADSLMSNLSINTANIKTGEILPSPQITTEFATNATSLNSLPVVGLGVATTTTTTTTTTTEDTENEDPLIPPFKASVDERMEWFRRKLPELEILKSTELSEKFHGRVLELFNNNCSAQFFMVWLSSAQSFGPREFLAVDSLFSTTPDGCLLILSSSMDSPKGYRILKPLLDRGFNVLAVTPDMPFLVKNTPAEPWLDDLRSGNMDPGSIPLFNHLSDLIRLSVLYKYGGVYLDTDFIFLKDLSPLRNVIGAQSINQQTKKWSRLNGAVMIFDIHHPVLVEFLKEYATTFNGNRWGHNGPYLVSRVLERLGGNSFSLQIGDNSEYSSNVTVFPPKAFYPVDWIKIAKLFKKPETEADMKWADDTVADIGSESYVVHLWNKRSRELKIEEGSVMARLIAEHCNICENIYDT</sequence>
<accession>A0A1R3JRV3</accession>
<dbReference type="PANTHER" id="PTHR46781:SF7">
    <property type="entry name" value="ALPHA 1,4-GLYCOSYLTRANSFERASE FAMILY PROTEIN"/>
    <property type="match status" value="1"/>
</dbReference>
<evidence type="ECO:0000259" key="1">
    <source>
        <dbReference type="Pfam" id="PF04572"/>
    </source>
</evidence>
<dbReference type="STRING" id="93759.A0A1R3JRV3"/>
<dbReference type="EMBL" id="AWUE01015438">
    <property type="protein sequence ID" value="OMO97530.1"/>
    <property type="molecule type" value="Genomic_DNA"/>
</dbReference>
<evidence type="ECO:0000313" key="3">
    <source>
        <dbReference type="Proteomes" id="UP000187203"/>
    </source>
</evidence>
<dbReference type="Proteomes" id="UP000187203">
    <property type="component" value="Unassembled WGS sequence"/>
</dbReference>
<dbReference type="InterPro" id="IPR044789">
    <property type="entry name" value="Put_A1-4-GlycosylTfrase_plant"/>
</dbReference>
<comment type="caution">
    <text evidence="2">The sequence shown here is derived from an EMBL/GenBank/DDBJ whole genome shotgun (WGS) entry which is preliminary data.</text>
</comment>
<dbReference type="AlphaFoldDB" id="A0A1R3JRV3"/>
<dbReference type="OrthoDB" id="409543at2759"/>
<dbReference type="Pfam" id="PF04572">
    <property type="entry name" value="Gb3_synth"/>
    <property type="match status" value="1"/>
</dbReference>
<name>A0A1R3JRV3_9ROSI</name>
<dbReference type="InterPro" id="IPR007577">
    <property type="entry name" value="GlycoTrfase_DXD_sugar-bd_CS"/>
</dbReference>
<dbReference type="InterPro" id="IPR029044">
    <property type="entry name" value="Nucleotide-diphossugar_trans"/>
</dbReference>
<reference evidence="3" key="1">
    <citation type="submission" date="2013-09" db="EMBL/GenBank/DDBJ databases">
        <title>Corchorus olitorius genome sequencing.</title>
        <authorList>
            <person name="Alam M."/>
            <person name="Haque M.S."/>
            <person name="Islam M.S."/>
            <person name="Emdad E.M."/>
            <person name="Islam M.M."/>
            <person name="Ahmed B."/>
            <person name="Halim A."/>
            <person name="Hossen Q.M.M."/>
            <person name="Hossain M.Z."/>
            <person name="Ahmed R."/>
            <person name="Khan M.M."/>
            <person name="Islam R."/>
            <person name="Rashid M.M."/>
            <person name="Khan S.A."/>
            <person name="Rahman M.S."/>
            <person name="Alam M."/>
            <person name="Yahiya A.S."/>
            <person name="Khan M.S."/>
            <person name="Azam M.S."/>
            <person name="Haque T."/>
            <person name="Lashkar M.Z.H."/>
            <person name="Akhand A.I."/>
            <person name="Morshed G."/>
            <person name="Roy S."/>
            <person name="Uddin K.S."/>
            <person name="Rabeya T."/>
            <person name="Hossain A.S."/>
            <person name="Chowdhury A."/>
            <person name="Snigdha A.R."/>
            <person name="Mortoza M.S."/>
            <person name="Matin S.A."/>
            <person name="Hoque S.M.E."/>
            <person name="Islam M.K."/>
            <person name="Roy D.K."/>
            <person name="Haider R."/>
            <person name="Moosa M.M."/>
            <person name="Elias S.M."/>
            <person name="Hasan A.M."/>
            <person name="Jahan S."/>
            <person name="Shafiuddin M."/>
            <person name="Mahmood N."/>
            <person name="Shommy N.S."/>
        </authorList>
    </citation>
    <scope>NUCLEOTIDE SEQUENCE [LARGE SCALE GENOMIC DNA]</scope>
    <source>
        <strain evidence="3">cv. O-4</strain>
    </source>
</reference>
<feature type="domain" description="Alpha 1,4-glycosyltransferase" evidence="1">
    <location>
        <begin position="321"/>
        <end position="453"/>
    </location>
</feature>
<dbReference type="SUPFAM" id="SSF53448">
    <property type="entry name" value="Nucleotide-diphospho-sugar transferases"/>
    <property type="match status" value="1"/>
</dbReference>
<organism evidence="2 3">
    <name type="scientific">Corchorus olitorius</name>
    <dbReference type="NCBI Taxonomy" id="93759"/>
    <lineage>
        <taxon>Eukaryota</taxon>
        <taxon>Viridiplantae</taxon>
        <taxon>Streptophyta</taxon>
        <taxon>Embryophyta</taxon>
        <taxon>Tracheophyta</taxon>
        <taxon>Spermatophyta</taxon>
        <taxon>Magnoliopsida</taxon>
        <taxon>eudicotyledons</taxon>
        <taxon>Gunneridae</taxon>
        <taxon>Pentapetalae</taxon>
        <taxon>rosids</taxon>
        <taxon>malvids</taxon>
        <taxon>Malvales</taxon>
        <taxon>Malvaceae</taxon>
        <taxon>Grewioideae</taxon>
        <taxon>Apeibeae</taxon>
        <taxon>Corchorus</taxon>
    </lineage>
</organism>
<keyword evidence="3" id="KW-1185">Reference proteome</keyword>
<evidence type="ECO:0000313" key="2">
    <source>
        <dbReference type="EMBL" id="OMO97530.1"/>
    </source>
</evidence>
<protein>
    <recommendedName>
        <fullName evidence="1">Alpha 1,4-glycosyltransferase domain-containing protein</fullName>
    </recommendedName>
</protein>
<dbReference type="PANTHER" id="PTHR46781">
    <property type="entry name" value="ALPHA 1,4-GLYCOSYLTRANSFERASE FAMILY PROTEIN"/>
    <property type="match status" value="1"/>
</dbReference>
<dbReference type="Gene3D" id="3.90.550.20">
    <property type="match status" value="1"/>
</dbReference>